<dbReference type="GO" id="GO:0071555">
    <property type="term" value="P:cell wall organization"/>
    <property type="evidence" value="ECO:0007669"/>
    <property type="project" value="TreeGrafter"/>
</dbReference>
<feature type="transmembrane region" description="Helical" evidence="8">
    <location>
        <begin position="223"/>
        <end position="242"/>
    </location>
</feature>
<feature type="transmembrane region" description="Helical" evidence="8">
    <location>
        <begin position="254"/>
        <end position="275"/>
    </location>
</feature>
<feature type="binding site" evidence="7">
    <location>
        <position position="186"/>
    </location>
    <ligand>
        <name>Mg(2+)</name>
        <dbReference type="ChEBI" id="CHEBI:18420"/>
    </ligand>
</feature>
<sequence length="390" mass="41402">MSVTVLLIMAVALLAMLISWIVLYPVRYYARELGLLDRPGGHSSHTVPTPLGGGIGIYCGIAGTLLLGLFAAWLLQDPQRAESLRESVGGWVPANYWAAAALHAPGVWLRSTDVFCLLGASTVLLILGLWDDRKGLSVIVRLGVQFAMAAAVVLGLGIELTAYLHVGWMTKLLSVIWIVAVINSFNMLDNMDALSGGIAAIIATSMSVVMMTTFDPETGRPQLLVAGLLLVVAGSLLGFLFHNRPPAKIFMGDGGSYLVGFLIAVAMLMATFVGGPSDDGTLRPHAVLAPLCVMVVPLYDMISVLWIRIREGRSPFLGDHSHLSHRLVDLGLSRTAAVATIHLITATCGLSAILLTHVTLLQAITVLGIVACMLTLVAILESTRGRGAKP</sequence>
<evidence type="ECO:0000256" key="5">
    <source>
        <dbReference type="ARBA" id="ARBA00022989"/>
    </source>
</evidence>
<dbReference type="GO" id="GO:0009103">
    <property type="term" value="P:lipopolysaccharide biosynthetic process"/>
    <property type="evidence" value="ECO:0007669"/>
    <property type="project" value="TreeGrafter"/>
</dbReference>
<protein>
    <submittedName>
        <fullName evidence="9">Glycosyl transferase family 4</fullName>
    </submittedName>
</protein>
<dbReference type="CDD" id="cd06853">
    <property type="entry name" value="GT_WecA_like"/>
    <property type="match status" value="1"/>
</dbReference>
<dbReference type="PANTHER" id="PTHR22926:SF3">
    <property type="entry name" value="UNDECAPRENYL-PHOSPHATE ALPHA-N-ACETYLGLUCOSAMINYL 1-PHOSPHATE TRANSFERASE"/>
    <property type="match status" value="1"/>
</dbReference>
<dbReference type="InterPro" id="IPR000715">
    <property type="entry name" value="Glycosyl_transferase_4"/>
</dbReference>
<evidence type="ECO:0000256" key="7">
    <source>
        <dbReference type="PIRSR" id="PIRSR600715-1"/>
    </source>
</evidence>
<evidence type="ECO:0000256" key="2">
    <source>
        <dbReference type="ARBA" id="ARBA00022475"/>
    </source>
</evidence>
<dbReference type="RefSeq" id="WP_008680860.1">
    <property type="nucleotide sequence ID" value="NZ_ANOH01000235.1"/>
</dbReference>
<keyword evidence="7" id="KW-0460">Magnesium</keyword>
<gene>
    <name evidence="9" type="ORF">RSSM_03546</name>
</gene>
<keyword evidence="7" id="KW-0479">Metal-binding</keyword>
<keyword evidence="3 9" id="KW-0808">Transferase</keyword>
<dbReference type="AlphaFoldDB" id="M5U0Q6"/>
<comment type="cofactor">
    <cofactor evidence="7">
        <name>Mg(2+)</name>
        <dbReference type="ChEBI" id="CHEBI:18420"/>
    </cofactor>
</comment>
<evidence type="ECO:0000256" key="6">
    <source>
        <dbReference type="ARBA" id="ARBA00023136"/>
    </source>
</evidence>
<dbReference type="Pfam" id="PF00953">
    <property type="entry name" value="Glycos_transf_4"/>
    <property type="match status" value="1"/>
</dbReference>
<keyword evidence="2" id="KW-1003">Cell membrane</keyword>
<dbReference type="PANTHER" id="PTHR22926">
    <property type="entry name" value="PHOSPHO-N-ACETYLMURAMOYL-PENTAPEPTIDE-TRANSFERASE"/>
    <property type="match status" value="1"/>
</dbReference>
<proteinExistence type="predicted"/>
<keyword evidence="6 8" id="KW-0472">Membrane</keyword>
<dbReference type="EMBL" id="ANOH01000235">
    <property type="protein sequence ID" value="EMI55035.1"/>
    <property type="molecule type" value="Genomic_DNA"/>
</dbReference>
<comment type="caution">
    <text evidence="9">The sequence shown here is derived from an EMBL/GenBank/DDBJ whole genome shotgun (WGS) entry which is preliminary data.</text>
</comment>
<feature type="transmembrane region" description="Helical" evidence="8">
    <location>
        <begin position="51"/>
        <end position="75"/>
    </location>
</feature>
<feature type="transmembrane region" description="Helical" evidence="8">
    <location>
        <begin position="107"/>
        <end position="130"/>
    </location>
</feature>
<evidence type="ECO:0000256" key="1">
    <source>
        <dbReference type="ARBA" id="ARBA00004651"/>
    </source>
</evidence>
<dbReference type="GO" id="GO:0044038">
    <property type="term" value="P:cell wall macromolecule biosynthetic process"/>
    <property type="evidence" value="ECO:0007669"/>
    <property type="project" value="TreeGrafter"/>
</dbReference>
<feature type="binding site" evidence="7">
    <location>
        <position position="253"/>
    </location>
    <ligand>
        <name>Mg(2+)</name>
        <dbReference type="ChEBI" id="CHEBI:18420"/>
    </ligand>
</feature>
<reference evidence="9 10" key="1">
    <citation type="journal article" date="2013" name="Mar. Genomics">
        <title>Expression of sulfatases in Rhodopirellula baltica and the diversity of sulfatases in the genus Rhodopirellula.</title>
        <authorList>
            <person name="Wegner C.E."/>
            <person name="Richter-Heitmann T."/>
            <person name="Klindworth A."/>
            <person name="Klockow C."/>
            <person name="Richter M."/>
            <person name="Achstetter T."/>
            <person name="Glockner F.O."/>
            <person name="Harder J."/>
        </authorList>
    </citation>
    <scope>NUCLEOTIDE SEQUENCE [LARGE SCALE GENOMIC DNA]</scope>
    <source>
        <strain evidence="9 10">SM41</strain>
    </source>
</reference>
<name>M5U0Q6_9BACT</name>
<evidence type="ECO:0000256" key="8">
    <source>
        <dbReference type="SAM" id="Phobius"/>
    </source>
</evidence>
<accession>M5U0Q6</accession>
<feature type="transmembrane region" description="Helical" evidence="8">
    <location>
        <begin position="330"/>
        <end position="354"/>
    </location>
</feature>
<organism evidence="9 10">
    <name type="scientific">Rhodopirellula sallentina SM41</name>
    <dbReference type="NCBI Taxonomy" id="1263870"/>
    <lineage>
        <taxon>Bacteria</taxon>
        <taxon>Pseudomonadati</taxon>
        <taxon>Planctomycetota</taxon>
        <taxon>Planctomycetia</taxon>
        <taxon>Pirellulales</taxon>
        <taxon>Pirellulaceae</taxon>
        <taxon>Rhodopirellula</taxon>
    </lineage>
</organism>
<feature type="transmembrane region" description="Helical" evidence="8">
    <location>
        <begin position="168"/>
        <end position="186"/>
    </location>
</feature>
<evidence type="ECO:0000256" key="4">
    <source>
        <dbReference type="ARBA" id="ARBA00022692"/>
    </source>
</evidence>
<dbReference type="GO" id="GO:0046872">
    <property type="term" value="F:metal ion binding"/>
    <property type="evidence" value="ECO:0007669"/>
    <property type="project" value="UniProtKB-KW"/>
</dbReference>
<dbReference type="GO" id="GO:0005886">
    <property type="term" value="C:plasma membrane"/>
    <property type="evidence" value="ECO:0007669"/>
    <property type="project" value="UniProtKB-SubCell"/>
</dbReference>
<dbReference type="Proteomes" id="UP000011885">
    <property type="component" value="Unassembled WGS sequence"/>
</dbReference>
<feature type="transmembrane region" description="Helical" evidence="8">
    <location>
        <begin position="6"/>
        <end position="30"/>
    </location>
</feature>
<evidence type="ECO:0000256" key="3">
    <source>
        <dbReference type="ARBA" id="ARBA00022679"/>
    </source>
</evidence>
<feature type="transmembrane region" description="Helical" evidence="8">
    <location>
        <begin position="193"/>
        <end position="211"/>
    </location>
</feature>
<keyword evidence="5 8" id="KW-1133">Transmembrane helix</keyword>
<evidence type="ECO:0000313" key="10">
    <source>
        <dbReference type="Proteomes" id="UP000011885"/>
    </source>
</evidence>
<feature type="transmembrane region" description="Helical" evidence="8">
    <location>
        <begin position="142"/>
        <end position="162"/>
    </location>
</feature>
<keyword evidence="10" id="KW-1185">Reference proteome</keyword>
<feature type="transmembrane region" description="Helical" evidence="8">
    <location>
        <begin position="287"/>
        <end position="309"/>
    </location>
</feature>
<dbReference type="GO" id="GO:0016780">
    <property type="term" value="F:phosphotransferase activity, for other substituted phosphate groups"/>
    <property type="evidence" value="ECO:0007669"/>
    <property type="project" value="InterPro"/>
</dbReference>
<keyword evidence="4 8" id="KW-0812">Transmembrane</keyword>
<evidence type="ECO:0000313" key="9">
    <source>
        <dbReference type="EMBL" id="EMI55035.1"/>
    </source>
</evidence>
<dbReference type="OrthoDB" id="9783652at2"/>
<comment type="subcellular location">
    <subcellularLocation>
        <location evidence="1">Cell membrane</location>
        <topology evidence="1">Multi-pass membrane protein</topology>
    </subcellularLocation>
</comment>
<dbReference type="PATRIC" id="fig|1263870.3.peg.3768"/>
<feature type="transmembrane region" description="Helical" evidence="8">
    <location>
        <begin position="360"/>
        <end position="380"/>
    </location>
</feature>